<dbReference type="EMBL" id="VSSQ01070621">
    <property type="protein sequence ID" value="MPN22399.1"/>
    <property type="molecule type" value="Genomic_DNA"/>
</dbReference>
<comment type="caution">
    <text evidence="1">The sequence shown here is derived from an EMBL/GenBank/DDBJ whole genome shotgun (WGS) entry which is preliminary data.</text>
</comment>
<sequence length="106" mass="11656">MWKLGLARLADGSPEIFCWSRPAGFSGTTASIQLRTERDEEKKQTIYEAKIPFETIGLTPEIAAAGIRFNLIVNDNVGDRREGFLALAPGLGIADEDAFYPIVNLE</sequence>
<organism evidence="1">
    <name type="scientific">bioreactor metagenome</name>
    <dbReference type="NCBI Taxonomy" id="1076179"/>
    <lineage>
        <taxon>unclassified sequences</taxon>
        <taxon>metagenomes</taxon>
        <taxon>ecological metagenomes</taxon>
    </lineage>
</organism>
<dbReference type="Gene3D" id="2.60.40.1190">
    <property type="match status" value="1"/>
</dbReference>
<reference evidence="1" key="1">
    <citation type="submission" date="2019-08" db="EMBL/GenBank/DDBJ databases">
        <authorList>
            <person name="Kucharzyk K."/>
            <person name="Murdoch R.W."/>
            <person name="Higgins S."/>
            <person name="Loffler F."/>
        </authorList>
    </citation>
    <scope>NUCLEOTIDE SEQUENCE</scope>
</reference>
<name>A0A645G9C1_9ZZZZ</name>
<evidence type="ECO:0008006" key="2">
    <source>
        <dbReference type="Google" id="ProtNLM"/>
    </source>
</evidence>
<proteinExistence type="predicted"/>
<evidence type="ECO:0000313" key="1">
    <source>
        <dbReference type="EMBL" id="MPN22399.1"/>
    </source>
</evidence>
<gene>
    <name evidence="1" type="ORF">SDC9_169782</name>
</gene>
<protein>
    <recommendedName>
        <fullName evidence="2">Carbohydrate-binding domain-containing protein</fullName>
    </recommendedName>
</protein>
<accession>A0A645G9C1</accession>
<dbReference type="AlphaFoldDB" id="A0A645G9C1"/>